<dbReference type="Proteomes" id="UP000051790">
    <property type="component" value="Unassembled WGS sequence"/>
</dbReference>
<evidence type="ECO:0000313" key="2">
    <source>
        <dbReference type="Proteomes" id="UP000051790"/>
    </source>
</evidence>
<evidence type="ECO:0000313" key="1">
    <source>
        <dbReference type="EMBL" id="KRL44463.1"/>
    </source>
</evidence>
<gene>
    <name evidence="1" type="ORF">FD01_GL001126</name>
</gene>
<protein>
    <submittedName>
        <fullName evidence="1">Uncharacterized protein</fullName>
    </submittedName>
</protein>
<reference evidence="1 2" key="1">
    <citation type="journal article" date="2015" name="Genome Announc.">
        <title>Expanding the biotechnology potential of lactobacilli through comparative genomics of 213 strains and associated genera.</title>
        <authorList>
            <person name="Sun Z."/>
            <person name="Harris H.M."/>
            <person name="McCann A."/>
            <person name="Guo C."/>
            <person name="Argimon S."/>
            <person name="Zhang W."/>
            <person name="Yang X."/>
            <person name="Jeffery I.B."/>
            <person name="Cooney J.C."/>
            <person name="Kagawa T.F."/>
            <person name="Liu W."/>
            <person name="Song Y."/>
            <person name="Salvetti E."/>
            <person name="Wrobel A."/>
            <person name="Rasinkangas P."/>
            <person name="Parkhill J."/>
            <person name="Rea M.C."/>
            <person name="O'Sullivan O."/>
            <person name="Ritari J."/>
            <person name="Douillard F.P."/>
            <person name="Paul Ross R."/>
            <person name="Yang R."/>
            <person name="Briner A.E."/>
            <person name="Felis G.E."/>
            <person name="de Vos W.M."/>
            <person name="Barrangou R."/>
            <person name="Klaenhammer T.R."/>
            <person name="Caufield P.W."/>
            <person name="Cui Y."/>
            <person name="Zhang H."/>
            <person name="O'Toole P.W."/>
        </authorList>
    </citation>
    <scope>NUCLEOTIDE SEQUENCE [LARGE SCALE GENOMIC DNA]</scope>
    <source>
        <strain evidence="1 2">DSM 13343</strain>
    </source>
</reference>
<sequence length="77" mass="8501">MNEFTPGMLVRCRANGNMMFDFTGQITKIYEHSAIVEIDQCDARDLLTARELLGRIVISLDAMQPAAIEIAVDEAVG</sequence>
<dbReference type="PATRIC" id="fig|1423769.4.peg.1216"/>
<dbReference type="EMBL" id="AZEU01000152">
    <property type="protein sequence ID" value="KRL44463.1"/>
    <property type="molecule type" value="Genomic_DNA"/>
</dbReference>
<organism evidence="1 2">
    <name type="scientific">Lacticaseibacillus manihotivorans DSM 13343 = JCM 12514</name>
    <dbReference type="NCBI Taxonomy" id="1423769"/>
    <lineage>
        <taxon>Bacteria</taxon>
        <taxon>Bacillati</taxon>
        <taxon>Bacillota</taxon>
        <taxon>Bacilli</taxon>
        <taxon>Lactobacillales</taxon>
        <taxon>Lactobacillaceae</taxon>
        <taxon>Lacticaseibacillus</taxon>
    </lineage>
</organism>
<accession>A0A0R1QI41</accession>
<dbReference type="AlphaFoldDB" id="A0A0R1QI41"/>
<proteinExistence type="predicted"/>
<keyword evidence="2" id="KW-1185">Reference proteome</keyword>
<comment type="caution">
    <text evidence="1">The sequence shown here is derived from an EMBL/GenBank/DDBJ whole genome shotgun (WGS) entry which is preliminary data.</text>
</comment>
<dbReference type="RefSeq" id="WP_054716583.1">
    <property type="nucleotide sequence ID" value="NZ_AZEU01000152.1"/>
</dbReference>
<name>A0A0R1QI41_9LACO</name>
<dbReference type="OrthoDB" id="2247035at2"/>